<dbReference type="Gene3D" id="1.10.510.10">
    <property type="entry name" value="Transferase(Phosphotransferase) domain 1"/>
    <property type="match status" value="1"/>
</dbReference>
<dbReference type="PANTHER" id="PTHR24351">
    <property type="entry name" value="RIBOSOMAL PROTEIN S6 KINASE"/>
    <property type="match status" value="1"/>
</dbReference>
<evidence type="ECO:0000256" key="6">
    <source>
        <dbReference type="ARBA" id="ARBA00022840"/>
    </source>
</evidence>
<dbReference type="Proteomes" id="UP000039865">
    <property type="component" value="Unassembled WGS sequence"/>
</dbReference>
<dbReference type="SUPFAM" id="SSF56112">
    <property type="entry name" value="Protein kinase-like (PK-like)"/>
    <property type="match status" value="1"/>
</dbReference>
<feature type="region of interest" description="Disordered" evidence="8">
    <location>
        <begin position="92"/>
        <end position="116"/>
    </location>
</feature>
<dbReference type="PROSITE" id="PS00107">
    <property type="entry name" value="PROTEIN_KINASE_ATP"/>
    <property type="match status" value="1"/>
</dbReference>
<dbReference type="InterPro" id="IPR000719">
    <property type="entry name" value="Prot_kinase_dom"/>
</dbReference>
<dbReference type="GO" id="GO:0004674">
    <property type="term" value="F:protein serine/threonine kinase activity"/>
    <property type="evidence" value="ECO:0007669"/>
    <property type="project" value="UniProtKB-KW"/>
</dbReference>
<feature type="domain" description="Protein kinase" evidence="9">
    <location>
        <begin position="243"/>
        <end position="501"/>
    </location>
</feature>
<dbReference type="InterPro" id="IPR008271">
    <property type="entry name" value="Ser/Thr_kinase_AS"/>
</dbReference>
<evidence type="ECO:0000256" key="2">
    <source>
        <dbReference type="ARBA" id="ARBA00022553"/>
    </source>
</evidence>
<keyword evidence="1" id="KW-0723">Serine/threonine-protein kinase</keyword>
<keyword evidence="11" id="KW-1185">Reference proteome</keyword>
<evidence type="ECO:0000256" key="7">
    <source>
        <dbReference type="PROSITE-ProRule" id="PRU10141"/>
    </source>
</evidence>
<evidence type="ECO:0000313" key="10">
    <source>
        <dbReference type="EMBL" id="CDW89282.1"/>
    </source>
</evidence>
<feature type="binding site" evidence="7">
    <location>
        <position position="272"/>
    </location>
    <ligand>
        <name>ATP</name>
        <dbReference type="ChEBI" id="CHEBI:30616"/>
    </ligand>
</feature>
<evidence type="ECO:0000259" key="9">
    <source>
        <dbReference type="PROSITE" id="PS50011"/>
    </source>
</evidence>
<evidence type="ECO:0000256" key="1">
    <source>
        <dbReference type="ARBA" id="ARBA00022527"/>
    </source>
</evidence>
<organism evidence="10 11">
    <name type="scientific">Stylonychia lemnae</name>
    <name type="common">Ciliate</name>
    <dbReference type="NCBI Taxonomy" id="5949"/>
    <lineage>
        <taxon>Eukaryota</taxon>
        <taxon>Sar</taxon>
        <taxon>Alveolata</taxon>
        <taxon>Ciliophora</taxon>
        <taxon>Intramacronucleata</taxon>
        <taxon>Spirotrichea</taxon>
        <taxon>Stichotrichia</taxon>
        <taxon>Sporadotrichida</taxon>
        <taxon>Oxytrichidae</taxon>
        <taxon>Stylonychinae</taxon>
        <taxon>Stylonychia</taxon>
    </lineage>
</organism>
<evidence type="ECO:0000256" key="8">
    <source>
        <dbReference type="SAM" id="MobiDB-lite"/>
    </source>
</evidence>
<keyword evidence="5 10" id="KW-0418">Kinase</keyword>
<feature type="compositionally biased region" description="Basic and acidic residues" evidence="8">
    <location>
        <begin position="92"/>
        <end position="108"/>
    </location>
</feature>
<dbReference type="OrthoDB" id="432483at2759"/>
<dbReference type="Pfam" id="PF00069">
    <property type="entry name" value="Pkinase"/>
    <property type="match status" value="1"/>
</dbReference>
<dbReference type="PROSITE" id="PS00108">
    <property type="entry name" value="PROTEIN_KINASE_ST"/>
    <property type="match status" value="1"/>
</dbReference>
<feature type="region of interest" description="Disordered" evidence="8">
    <location>
        <begin position="145"/>
        <end position="170"/>
    </location>
</feature>
<evidence type="ECO:0000313" key="11">
    <source>
        <dbReference type="Proteomes" id="UP000039865"/>
    </source>
</evidence>
<dbReference type="AlphaFoldDB" id="A0A078B7K4"/>
<dbReference type="EMBL" id="CCKQ01017405">
    <property type="protein sequence ID" value="CDW89282.1"/>
    <property type="molecule type" value="Genomic_DNA"/>
</dbReference>
<evidence type="ECO:0000256" key="5">
    <source>
        <dbReference type="ARBA" id="ARBA00022777"/>
    </source>
</evidence>
<dbReference type="InterPro" id="IPR011009">
    <property type="entry name" value="Kinase-like_dom_sf"/>
</dbReference>
<dbReference type="CDD" id="cd05123">
    <property type="entry name" value="STKc_AGC"/>
    <property type="match status" value="1"/>
</dbReference>
<gene>
    <name evidence="10" type="primary">Contig1786.g1931</name>
    <name evidence="10" type="ORF">STYLEM_18414</name>
</gene>
<sequence>MLKDLLGVTITTEDEDGEFVVHVQSDYDYRYISSRTQKKDSKRGFSRIPGEPYRIDSLLETDYFNEDIKSQGALLEQQVSSQNEMMGIKEQYRIKESQNSQEETKSYSRDQNNYSQNITKTSIEQKSDSYNPDLLNNQKVSINLGRSKGIMKQEESKSKQNGKNKDKDDMFETQSMTSSIFQDAMSYTNDQKSIFSQNQQQYYYEGEFEELSDINSDILSERSGRSSTILSKSSSDSYKLEDFQTLRIIGQGSYGKVYLVKNIKNGLLYAMKILRKDKLVDQKNIHTAYIEKEILQTSEHQFIMKLEYLFQNDKRIYFLMKFVEGGDLYRHLQKRGRFKEKVVQFYLGQVLLAIGYLHQNKILYRDLKLENILLNRDGYIVISDFGLSKILSDPKDQAFSVVGTAAYVAPEILKQKGYDKTVDWWAFGILMYEMLHGIPPFYDKNLYLMFGKIQNDSYQPQYSDDLSENARDLLTQLLQKDHTKRLGYKNDMNDIMQHPFFSDLKFKKLEQKKRI</sequence>
<keyword evidence="6 7" id="KW-0067">ATP-binding</keyword>
<name>A0A078B7K4_STYLE</name>
<dbReference type="SMART" id="SM00220">
    <property type="entry name" value="S_TKc"/>
    <property type="match status" value="1"/>
</dbReference>
<accession>A0A078B7K4</accession>
<dbReference type="InParanoid" id="A0A078B7K4"/>
<protein>
    <submittedName>
        <fullName evidence="10">Protein kinase domain containing protein</fullName>
    </submittedName>
</protein>
<dbReference type="InterPro" id="IPR045270">
    <property type="entry name" value="STKc_AGC"/>
</dbReference>
<reference evidence="10 11" key="1">
    <citation type="submission" date="2014-06" db="EMBL/GenBank/DDBJ databases">
        <authorList>
            <person name="Swart Estienne"/>
        </authorList>
    </citation>
    <scope>NUCLEOTIDE SEQUENCE [LARGE SCALE GENOMIC DNA]</scope>
    <source>
        <strain evidence="10 11">130c</strain>
    </source>
</reference>
<keyword evidence="2" id="KW-0597">Phosphoprotein</keyword>
<dbReference type="InterPro" id="IPR017441">
    <property type="entry name" value="Protein_kinase_ATP_BS"/>
</dbReference>
<dbReference type="FunFam" id="3.30.200.20:FF:000042">
    <property type="entry name" value="Aurora kinase A"/>
    <property type="match status" value="1"/>
</dbReference>
<proteinExistence type="predicted"/>
<dbReference type="OMA" id="TFRIAHR"/>
<feature type="compositionally biased region" description="Basic and acidic residues" evidence="8">
    <location>
        <begin position="151"/>
        <end position="170"/>
    </location>
</feature>
<dbReference type="FunFam" id="1.10.510.10:FF:000008">
    <property type="entry name" value="Non-specific serine/threonine protein kinase"/>
    <property type="match status" value="1"/>
</dbReference>
<dbReference type="GO" id="GO:0005524">
    <property type="term" value="F:ATP binding"/>
    <property type="evidence" value="ECO:0007669"/>
    <property type="project" value="UniProtKB-UniRule"/>
</dbReference>
<dbReference type="Gene3D" id="3.30.200.20">
    <property type="entry name" value="Phosphorylase Kinase, domain 1"/>
    <property type="match status" value="1"/>
</dbReference>
<keyword evidence="4 7" id="KW-0547">Nucleotide-binding</keyword>
<keyword evidence="3" id="KW-0808">Transferase</keyword>
<dbReference type="PROSITE" id="PS50011">
    <property type="entry name" value="PROTEIN_KINASE_DOM"/>
    <property type="match status" value="1"/>
</dbReference>
<evidence type="ECO:0000256" key="3">
    <source>
        <dbReference type="ARBA" id="ARBA00022679"/>
    </source>
</evidence>
<evidence type="ECO:0000256" key="4">
    <source>
        <dbReference type="ARBA" id="ARBA00022741"/>
    </source>
</evidence>